<organism evidence="1 2">
    <name type="scientific">Haladaptatus paucihalophilus DX253</name>
    <dbReference type="NCBI Taxonomy" id="797209"/>
    <lineage>
        <taxon>Archaea</taxon>
        <taxon>Methanobacteriati</taxon>
        <taxon>Methanobacteriota</taxon>
        <taxon>Stenosarchaea group</taxon>
        <taxon>Halobacteria</taxon>
        <taxon>Halobacteriales</taxon>
        <taxon>Haladaptataceae</taxon>
        <taxon>Haladaptatus</taxon>
    </lineage>
</organism>
<name>E7QZ76_HALPU</name>
<reference evidence="1 2" key="1">
    <citation type="journal article" date="2014" name="ISME J.">
        <title>Trehalose/2-sulfotrehalose biosynthesis and glycine-betaine uptake are widely spread mechanisms for osmoadaptation in the Halobacteriales.</title>
        <authorList>
            <person name="Youssef N.H."/>
            <person name="Savage-Ashlock K.N."/>
            <person name="McCully A.L."/>
            <person name="Luedtke B."/>
            <person name="Shaw E.I."/>
            <person name="Hoff W.D."/>
            <person name="Elshahed M.S."/>
        </authorList>
    </citation>
    <scope>NUCLEOTIDE SEQUENCE [LARGE SCALE GENOMIC DNA]</scope>
    <source>
        <strain evidence="1 2">DX253</strain>
    </source>
</reference>
<dbReference type="AlphaFoldDB" id="E7QZ76"/>
<dbReference type="EMBL" id="AEMG01000029">
    <property type="protein sequence ID" value="EFW89997.1"/>
    <property type="molecule type" value="Genomic_DNA"/>
</dbReference>
<comment type="caution">
    <text evidence="1">The sequence shown here is derived from an EMBL/GenBank/DDBJ whole genome shotgun (WGS) entry which is preliminary data.</text>
</comment>
<gene>
    <name evidence="1" type="ORF">ZOD2009_20417</name>
</gene>
<evidence type="ECO:0000313" key="1">
    <source>
        <dbReference type="EMBL" id="EFW89997.1"/>
    </source>
</evidence>
<evidence type="ECO:0000313" key="2">
    <source>
        <dbReference type="Proteomes" id="UP000003751"/>
    </source>
</evidence>
<dbReference type="STRING" id="797209.GCA_000376445_03556"/>
<protein>
    <submittedName>
        <fullName evidence="1">Uncharacterized protein</fullName>
    </submittedName>
</protein>
<dbReference type="Proteomes" id="UP000003751">
    <property type="component" value="Unassembled WGS sequence"/>
</dbReference>
<accession>E7QZ76</accession>
<proteinExistence type="predicted"/>
<sequence>MIENKSSIQFDKKKYDAEFDVPMETPDIDDDEFVAKADDSWCLITCGVFTCTITG</sequence>
<dbReference type="PATRIC" id="fig|797209.4.peg.3996"/>